<evidence type="ECO:0000313" key="2">
    <source>
        <dbReference type="EMBL" id="UFP93050.1"/>
    </source>
</evidence>
<dbReference type="Proteomes" id="UP001054846">
    <property type="component" value="Chromosome"/>
</dbReference>
<feature type="chain" id="PRO_5046092927" evidence="1">
    <location>
        <begin position="27"/>
        <end position="232"/>
    </location>
</feature>
<dbReference type="RefSeq" id="WP_230840056.1">
    <property type="nucleotide sequence ID" value="NZ_CP063845.1"/>
</dbReference>
<feature type="signal peptide" evidence="1">
    <location>
        <begin position="1"/>
        <end position="26"/>
    </location>
</feature>
<protein>
    <submittedName>
        <fullName evidence="2">Uncharacterized protein</fullName>
    </submittedName>
</protein>
<sequence length="232" mass="25095">MFKILPPALACAAILSCAIETRTVLAQPTATEEAVAARNGPFSQMFAVGPAYLVKDKDFNPSQPKLRFSSLWVDIPTQNVLEVAVRYCVEERDIANEQATLTEMILLDNNQPLVRITQVLAAKRARQVEVSPPRYIPPAVVGPVGFGPYGGFWGGYIADPGTYFPEVDCSTGSTRFDLTPVKTMIAQLPNRTLQVQLLYNTGSVQNWQLGGGTVQALKQLPDLAKLVSGSGG</sequence>
<gene>
    <name evidence="2" type="ORF">ISF26_14670</name>
</gene>
<name>A0ABY3PHD0_9CYAN</name>
<reference evidence="2 3" key="1">
    <citation type="journal article" date="2021" name="Genome Biol. Evol.">
        <title>Complete Genome Sequencing of a Novel Gloeobacter Species from a Waterfall Cave in Mexico.</title>
        <authorList>
            <person name="Saw J.H."/>
            <person name="Cardona T."/>
            <person name="Montejano G."/>
        </authorList>
    </citation>
    <scope>NUCLEOTIDE SEQUENCE [LARGE SCALE GENOMIC DNA]</scope>
    <source>
        <strain evidence="2">MG652769</strain>
    </source>
</reference>
<dbReference type="PROSITE" id="PS51257">
    <property type="entry name" value="PROKAR_LIPOPROTEIN"/>
    <property type="match status" value="1"/>
</dbReference>
<organism evidence="2 3">
    <name type="scientific">Gloeobacter morelensis MG652769</name>
    <dbReference type="NCBI Taxonomy" id="2781736"/>
    <lineage>
        <taxon>Bacteria</taxon>
        <taxon>Bacillati</taxon>
        <taxon>Cyanobacteriota</taxon>
        <taxon>Cyanophyceae</taxon>
        <taxon>Gloeobacterales</taxon>
        <taxon>Gloeobacteraceae</taxon>
        <taxon>Gloeobacter</taxon>
        <taxon>Gloeobacter morelensis</taxon>
    </lineage>
</organism>
<proteinExistence type="predicted"/>
<keyword evidence="1" id="KW-0732">Signal</keyword>
<dbReference type="EMBL" id="CP063845">
    <property type="protein sequence ID" value="UFP93050.1"/>
    <property type="molecule type" value="Genomic_DNA"/>
</dbReference>
<evidence type="ECO:0000256" key="1">
    <source>
        <dbReference type="SAM" id="SignalP"/>
    </source>
</evidence>
<accession>A0ABY3PHD0</accession>
<evidence type="ECO:0000313" key="3">
    <source>
        <dbReference type="Proteomes" id="UP001054846"/>
    </source>
</evidence>
<keyword evidence="3" id="KW-1185">Reference proteome</keyword>